<dbReference type="Proteomes" id="UP001189429">
    <property type="component" value="Unassembled WGS sequence"/>
</dbReference>
<evidence type="ECO:0000313" key="1">
    <source>
        <dbReference type="EMBL" id="CAK0866492.1"/>
    </source>
</evidence>
<gene>
    <name evidence="1" type="ORF">PCOR1329_LOCUS53660</name>
</gene>
<comment type="caution">
    <text evidence="1">The sequence shown here is derived from an EMBL/GenBank/DDBJ whole genome shotgun (WGS) entry which is preliminary data.</text>
</comment>
<dbReference type="EMBL" id="CAUYUJ010016540">
    <property type="protein sequence ID" value="CAK0866492.1"/>
    <property type="molecule type" value="Genomic_DNA"/>
</dbReference>
<proteinExistence type="predicted"/>
<sequence>MGLAVSHGLPHPALEPFLRRGSGEGQEDLLASLGGQLARGSPRLAAGQLAELSGAGRSGEAGELFALFEDEQDSRVNGLQLACALALFDRGAPLRHRLLRLSAMFDWSGAGSLSPADLAMLLQAAGAALRRGLRPPPAALQPGDGGPGASVRELCARAVAGRQAAAHEVGGFGLRTDNTPRSGVAIVLCMPPAAGVARALQRHAEPPSPHVAGPERAGLASMAAGELVAAVRKAVASSPAPAAAAELIAAVRKGRIDRAIALAKPLAAARSPPEEPRVLAARECSDEAARLWRDGLEARERAVALAVSGGTFTIPGRGRVKPDHLRQGFWLREVSDWHEGAEAVSRLARASMALRGLDPGCAETVEQLQARCKASGDASAQLDAAAAARDLELLGLAAPVRLITSRSRAVLQAFVGRELAQDPSALARCPALVALLAKAGRYFDAELGDRPPPGPLGPAASPVGVYPCPPLRHWAEARRLAAERQMRFIAEIASEAAVGLLQDPSDGFALMEVAVVFFKAECPLGERKAALKVFAATQARLEERARDLRS</sequence>
<reference evidence="1" key="1">
    <citation type="submission" date="2023-10" db="EMBL/GenBank/DDBJ databases">
        <authorList>
            <person name="Chen Y."/>
            <person name="Shah S."/>
            <person name="Dougan E. K."/>
            <person name="Thang M."/>
            <person name="Chan C."/>
        </authorList>
    </citation>
    <scope>NUCLEOTIDE SEQUENCE [LARGE SCALE GENOMIC DNA]</scope>
</reference>
<name>A0ABN9V160_9DINO</name>
<evidence type="ECO:0008006" key="3">
    <source>
        <dbReference type="Google" id="ProtNLM"/>
    </source>
</evidence>
<keyword evidence="2" id="KW-1185">Reference proteome</keyword>
<accession>A0ABN9V160</accession>
<organism evidence="1 2">
    <name type="scientific">Prorocentrum cordatum</name>
    <dbReference type="NCBI Taxonomy" id="2364126"/>
    <lineage>
        <taxon>Eukaryota</taxon>
        <taxon>Sar</taxon>
        <taxon>Alveolata</taxon>
        <taxon>Dinophyceae</taxon>
        <taxon>Prorocentrales</taxon>
        <taxon>Prorocentraceae</taxon>
        <taxon>Prorocentrum</taxon>
    </lineage>
</organism>
<protein>
    <recommendedName>
        <fullName evidence="3">Calmodulin</fullName>
    </recommendedName>
</protein>
<evidence type="ECO:0000313" key="2">
    <source>
        <dbReference type="Proteomes" id="UP001189429"/>
    </source>
</evidence>